<dbReference type="Proteomes" id="UP000509510">
    <property type="component" value="Chromosome I"/>
</dbReference>
<dbReference type="Pfam" id="PF11022">
    <property type="entry name" value="ATP19"/>
    <property type="match status" value="1"/>
</dbReference>
<dbReference type="OrthoDB" id="2094445at2759"/>
<dbReference type="EMBL" id="CP055898">
    <property type="protein sequence ID" value="QKX54844.1"/>
    <property type="molecule type" value="Genomic_DNA"/>
</dbReference>
<name>A0A7H8QLU0_TALRU</name>
<dbReference type="KEGG" id="trg:TRUGW13939_01933"/>
<dbReference type="AlphaFoldDB" id="A0A7H8QLU0"/>
<keyword evidence="4" id="KW-0812">Transmembrane</keyword>
<evidence type="ECO:0000313" key="6">
    <source>
        <dbReference type="Proteomes" id="UP000509510"/>
    </source>
</evidence>
<keyword evidence="3 4" id="KW-0472">Membrane</keyword>
<dbReference type="PANTHER" id="PTHR28074">
    <property type="entry name" value="ATP SYNTHASE SUBUNIT K, MITOCHONDRIAL"/>
    <property type="match status" value="1"/>
</dbReference>
<reference evidence="6" key="1">
    <citation type="submission" date="2020-06" db="EMBL/GenBank/DDBJ databases">
        <title>A chromosome-scale genome assembly of Talaromyces rugulosus W13939.</title>
        <authorList>
            <person name="Wang B."/>
            <person name="Guo L."/>
            <person name="Ye K."/>
            <person name="Wang L."/>
        </authorList>
    </citation>
    <scope>NUCLEOTIDE SEQUENCE [LARGE SCALE GENOMIC DNA]</scope>
    <source>
        <strain evidence="6">W13939</strain>
    </source>
</reference>
<dbReference type="RefSeq" id="XP_035341023.1">
    <property type="nucleotide sequence ID" value="XM_035485130.1"/>
</dbReference>
<dbReference type="GeneID" id="55989443"/>
<evidence type="ECO:0000256" key="4">
    <source>
        <dbReference type="SAM" id="Phobius"/>
    </source>
</evidence>
<dbReference type="PANTHER" id="PTHR28074:SF1">
    <property type="entry name" value="ATP SYNTHASE SUBUNIT K, MITOCHONDRIAL"/>
    <property type="match status" value="1"/>
</dbReference>
<evidence type="ECO:0000256" key="3">
    <source>
        <dbReference type="ARBA" id="ARBA00023136"/>
    </source>
</evidence>
<dbReference type="GO" id="GO:0015986">
    <property type="term" value="P:proton motive force-driven ATP synthesis"/>
    <property type="evidence" value="ECO:0007669"/>
    <property type="project" value="TreeGrafter"/>
</dbReference>
<evidence type="ECO:0000256" key="1">
    <source>
        <dbReference type="ARBA" id="ARBA00004325"/>
    </source>
</evidence>
<protein>
    <recommendedName>
        <fullName evidence="7">ATP synthase subunit K, mitochondrial</fullName>
    </recommendedName>
</protein>
<evidence type="ECO:0000256" key="2">
    <source>
        <dbReference type="ARBA" id="ARBA00023128"/>
    </source>
</evidence>
<evidence type="ECO:0000313" key="5">
    <source>
        <dbReference type="EMBL" id="QKX54844.1"/>
    </source>
</evidence>
<keyword evidence="4" id="KW-1133">Transmembrane helix</keyword>
<dbReference type="InterPro" id="IPR021278">
    <property type="entry name" value="ATP19"/>
</dbReference>
<feature type="transmembrane region" description="Helical" evidence="4">
    <location>
        <begin position="12"/>
        <end position="33"/>
    </location>
</feature>
<keyword evidence="2" id="KW-0496">Mitochondrion</keyword>
<keyword evidence="6" id="KW-1185">Reference proteome</keyword>
<comment type="subcellular location">
    <subcellularLocation>
        <location evidence="1">Mitochondrion membrane</location>
    </subcellularLocation>
</comment>
<gene>
    <name evidence="5" type="ORF">TRUGW13939_01933</name>
</gene>
<evidence type="ECO:0008006" key="7">
    <source>
        <dbReference type="Google" id="ProtNLM"/>
    </source>
</evidence>
<proteinExistence type="predicted"/>
<organism evidence="5 6">
    <name type="scientific">Talaromyces rugulosus</name>
    <name type="common">Penicillium rugulosum</name>
    <dbReference type="NCBI Taxonomy" id="121627"/>
    <lineage>
        <taxon>Eukaryota</taxon>
        <taxon>Fungi</taxon>
        <taxon>Dikarya</taxon>
        <taxon>Ascomycota</taxon>
        <taxon>Pezizomycotina</taxon>
        <taxon>Eurotiomycetes</taxon>
        <taxon>Eurotiomycetidae</taxon>
        <taxon>Eurotiales</taxon>
        <taxon>Trichocomaceae</taxon>
        <taxon>Talaromyces</taxon>
        <taxon>Talaromyces sect. Islandici</taxon>
    </lineage>
</organism>
<accession>A0A7H8QLU0</accession>
<dbReference type="GO" id="GO:0031966">
    <property type="term" value="C:mitochondrial membrane"/>
    <property type="evidence" value="ECO:0007669"/>
    <property type="project" value="UniProtKB-SubCell"/>
</dbReference>
<sequence length="73" mass="7642">MVAYYNIAGRKIGSHVLTMGVLGSTFAGAFLALSGGDKKAQQGPPVNAASKDEEKFIQDFIKSVEGGDSKAKH</sequence>